<feature type="compositionally biased region" description="Low complexity" evidence="1">
    <location>
        <begin position="48"/>
        <end position="64"/>
    </location>
</feature>
<name>A0A0R3CQ63_9BRAD</name>
<evidence type="ECO:0000313" key="2">
    <source>
        <dbReference type="EMBL" id="KRP99912.1"/>
    </source>
</evidence>
<proteinExistence type="predicted"/>
<feature type="region of interest" description="Disordered" evidence="1">
    <location>
        <begin position="38"/>
        <end position="64"/>
    </location>
</feature>
<organism evidence="2 3">
    <name type="scientific">Bradyrhizobium yuanmingense</name>
    <dbReference type="NCBI Taxonomy" id="108015"/>
    <lineage>
        <taxon>Bacteria</taxon>
        <taxon>Pseudomonadati</taxon>
        <taxon>Pseudomonadota</taxon>
        <taxon>Alphaproteobacteria</taxon>
        <taxon>Hyphomicrobiales</taxon>
        <taxon>Nitrobacteraceae</taxon>
        <taxon>Bradyrhizobium</taxon>
    </lineage>
</organism>
<evidence type="ECO:0000313" key="3">
    <source>
        <dbReference type="Proteomes" id="UP000051380"/>
    </source>
</evidence>
<protein>
    <submittedName>
        <fullName evidence="2">Uncharacterized protein</fullName>
    </submittedName>
</protein>
<dbReference type="AlphaFoldDB" id="A0A0R3CQ63"/>
<gene>
    <name evidence="2" type="ORF">AOQ72_12175</name>
</gene>
<accession>A0A0R3CQ63</accession>
<sequence length="64" mass="7117">MPRNALSAALLLRQILPSSRKRAKSAQRLSMSFMGFRTSDERERVSRSRSSQACMSSKSGLLVS</sequence>
<dbReference type="Proteomes" id="UP000051380">
    <property type="component" value="Unassembled WGS sequence"/>
</dbReference>
<dbReference type="EMBL" id="LJYF01000009">
    <property type="protein sequence ID" value="KRP99912.1"/>
    <property type="molecule type" value="Genomic_DNA"/>
</dbReference>
<comment type="caution">
    <text evidence="2">The sequence shown here is derived from an EMBL/GenBank/DDBJ whole genome shotgun (WGS) entry which is preliminary data.</text>
</comment>
<evidence type="ECO:0000256" key="1">
    <source>
        <dbReference type="SAM" id="MobiDB-lite"/>
    </source>
</evidence>
<reference evidence="2 3" key="1">
    <citation type="submission" date="2015-09" db="EMBL/GenBank/DDBJ databases">
        <title>Draft Genome Sequence of the Strain BR 3267 (Bradyrhizobium yuanmingense) recommended as inoculant for cowpea in Brazil.</title>
        <authorList>
            <person name="Simoes-Araujo J.L."/>
            <person name="Zilli J.E."/>
        </authorList>
    </citation>
    <scope>NUCLEOTIDE SEQUENCE [LARGE SCALE GENOMIC DNA]</scope>
    <source>
        <strain evidence="2 3">BR3267</strain>
    </source>
</reference>